<sequence length="44" mass="4839">MRASVWSRASSVGSGGVDPSERIFCLLRRPRARIDKVPLLSIVV</sequence>
<dbReference type="AlphaFoldDB" id="A0A182FX59"/>
<proteinExistence type="predicted"/>
<dbReference type="Proteomes" id="UP000069272">
    <property type="component" value="Chromosome 2R"/>
</dbReference>
<dbReference type="EnsemblMetazoa" id="AALB014235-RA">
    <property type="protein sequence ID" value="AALB014235-PA"/>
    <property type="gene ID" value="AALB014235"/>
</dbReference>
<accession>A0A182FX59</accession>
<evidence type="ECO:0000313" key="1">
    <source>
        <dbReference type="EnsemblMetazoa" id="AALB014235-PA"/>
    </source>
</evidence>
<reference evidence="1 2" key="1">
    <citation type="journal article" date="2017" name="G3 (Bethesda)">
        <title>The Physical Genome Mapping of Anopheles albimanus Corrected Scaffold Misassemblies and Identified Interarm Rearrangements in Genus Anopheles.</title>
        <authorList>
            <person name="Artemov G.N."/>
            <person name="Peery A.N."/>
            <person name="Jiang X."/>
            <person name="Tu Z."/>
            <person name="Stegniy V.N."/>
            <person name="Sharakhova M.V."/>
            <person name="Sharakhov I.V."/>
        </authorList>
    </citation>
    <scope>NUCLEOTIDE SEQUENCE [LARGE SCALE GENOMIC DNA]</scope>
    <source>
        <strain evidence="1 2">ALBI9_A</strain>
    </source>
</reference>
<protein>
    <submittedName>
        <fullName evidence="1">Uncharacterized protein</fullName>
    </submittedName>
</protein>
<keyword evidence="2" id="KW-1185">Reference proteome</keyword>
<name>A0A182FX59_ANOAL</name>
<organism evidence="1 2">
    <name type="scientific">Anopheles albimanus</name>
    <name type="common">New world malaria mosquito</name>
    <dbReference type="NCBI Taxonomy" id="7167"/>
    <lineage>
        <taxon>Eukaryota</taxon>
        <taxon>Metazoa</taxon>
        <taxon>Ecdysozoa</taxon>
        <taxon>Arthropoda</taxon>
        <taxon>Hexapoda</taxon>
        <taxon>Insecta</taxon>
        <taxon>Pterygota</taxon>
        <taxon>Neoptera</taxon>
        <taxon>Endopterygota</taxon>
        <taxon>Diptera</taxon>
        <taxon>Nematocera</taxon>
        <taxon>Culicoidea</taxon>
        <taxon>Culicidae</taxon>
        <taxon>Anophelinae</taxon>
        <taxon>Anopheles</taxon>
    </lineage>
</organism>
<reference evidence="1" key="2">
    <citation type="submission" date="2022-08" db="UniProtKB">
        <authorList>
            <consortium name="EnsemblMetazoa"/>
        </authorList>
    </citation>
    <scope>IDENTIFICATION</scope>
    <source>
        <strain evidence="1">STECLA/ALBI9_A</strain>
    </source>
</reference>
<evidence type="ECO:0000313" key="2">
    <source>
        <dbReference type="Proteomes" id="UP000069272"/>
    </source>
</evidence>